<name>A0A1C3JR78_9GAMM</name>
<accession>A0A1C3JR78</accession>
<reference evidence="1 4" key="1">
    <citation type="submission" date="2016-06" db="EMBL/GenBank/DDBJ databases">
        <authorList>
            <person name="Kjaerup R.B."/>
            <person name="Dalgaard T.S."/>
            <person name="Juul-Madsen H.R."/>
        </authorList>
    </citation>
    <scope>NUCLEOTIDE SEQUENCE [LARGE SCALE GENOMIC DNA]</scope>
    <source>
        <strain evidence="1 4">CECT 5115</strain>
    </source>
</reference>
<evidence type="ECO:0000313" key="2">
    <source>
        <dbReference type="EMBL" id="SBT19942.1"/>
    </source>
</evidence>
<dbReference type="Proteomes" id="UP000092871">
    <property type="component" value="Unassembled WGS sequence"/>
</dbReference>
<dbReference type="AlphaFoldDB" id="A0A1C3JR78"/>
<proteinExistence type="predicted"/>
<evidence type="ECO:0000313" key="1">
    <source>
        <dbReference type="EMBL" id="SBT17616.1"/>
    </source>
</evidence>
<dbReference type="Proteomes" id="UP000092840">
    <property type="component" value="Unassembled WGS sequence"/>
</dbReference>
<dbReference type="PANTHER" id="PTHR37805">
    <property type="entry name" value="CYTOPLASMIC PROTEIN-RELATED"/>
    <property type="match status" value="1"/>
</dbReference>
<evidence type="ECO:0008006" key="5">
    <source>
        <dbReference type="Google" id="ProtNLM"/>
    </source>
</evidence>
<protein>
    <recommendedName>
        <fullName evidence="5">DUF1456 domain-containing protein</fullName>
    </recommendedName>
</protein>
<gene>
    <name evidence="1" type="ORF">MGA5115_01732</name>
    <name evidence="2" type="ORF">MGA5116_00525</name>
</gene>
<sequence length="180" mass="21031">MRTYQQSCGLSWAYRLLESILTNNDILRRVRYTFDFKDSTMVEIFALAQVTVTEEQVAAWLKKDDVDGFEPIEDVELASFLNGLIVLKRGPRDGEQPEPETRLNNNIVLQKLRIAMNLKAEDMLEMMRLAEFNLSKHELSAFFRKPDNRHYRECKDQILRYFLLGLQLHVRSSKSKATDA</sequence>
<evidence type="ECO:0000313" key="3">
    <source>
        <dbReference type="Proteomes" id="UP000092840"/>
    </source>
</evidence>
<keyword evidence="3" id="KW-1185">Reference proteome</keyword>
<dbReference type="EMBL" id="FLRA01000012">
    <property type="protein sequence ID" value="SBT17616.1"/>
    <property type="molecule type" value="Genomic_DNA"/>
</dbReference>
<dbReference type="EMBL" id="FLRB01000005">
    <property type="protein sequence ID" value="SBT19942.1"/>
    <property type="molecule type" value="Genomic_DNA"/>
</dbReference>
<dbReference type="InterPro" id="IPR009921">
    <property type="entry name" value="YehS-like"/>
</dbReference>
<dbReference type="PANTHER" id="PTHR37805:SF1">
    <property type="entry name" value="CYTOPLASMIC PROTEIN"/>
    <property type="match status" value="1"/>
</dbReference>
<organism evidence="1 4">
    <name type="scientific">Marinomonas gallaica</name>
    <dbReference type="NCBI Taxonomy" id="1806667"/>
    <lineage>
        <taxon>Bacteria</taxon>
        <taxon>Pseudomonadati</taxon>
        <taxon>Pseudomonadota</taxon>
        <taxon>Gammaproteobacteria</taxon>
        <taxon>Oceanospirillales</taxon>
        <taxon>Oceanospirillaceae</taxon>
        <taxon>Marinomonas</taxon>
    </lineage>
</organism>
<reference evidence="2 3" key="2">
    <citation type="submission" date="2016-06" db="EMBL/GenBank/DDBJ databases">
        <authorList>
            <person name="Rodrigo-Torres L."/>
            <person name="Arahal D.R."/>
        </authorList>
    </citation>
    <scope>NUCLEOTIDE SEQUENCE [LARGE SCALE GENOMIC DNA]</scope>
    <source>
        <strain evidence="2 3">CECT 5116</strain>
    </source>
</reference>
<dbReference type="Pfam" id="PF07308">
    <property type="entry name" value="DUF1456"/>
    <property type="match status" value="2"/>
</dbReference>
<evidence type="ECO:0000313" key="4">
    <source>
        <dbReference type="Proteomes" id="UP000092871"/>
    </source>
</evidence>